<accession>A0A512D0C2</accession>
<keyword evidence="2" id="KW-1185">Reference proteome</keyword>
<reference evidence="1 2" key="1">
    <citation type="submission" date="2019-07" db="EMBL/GenBank/DDBJ databases">
        <title>Whole genome shotgun sequence of Terrabacter aerolatus NBRC 106305.</title>
        <authorList>
            <person name="Hosoyama A."/>
            <person name="Uohara A."/>
            <person name="Ohji S."/>
            <person name="Ichikawa N."/>
        </authorList>
    </citation>
    <scope>NUCLEOTIDE SEQUENCE [LARGE SCALE GENOMIC DNA]</scope>
    <source>
        <strain evidence="1 2">NBRC 106305</strain>
    </source>
</reference>
<evidence type="ECO:0000313" key="1">
    <source>
        <dbReference type="EMBL" id="GEO29905.1"/>
    </source>
</evidence>
<dbReference type="PROSITE" id="PS51257">
    <property type="entry name" value="PROKAR_LIPOPROTEIN"/>
    <property type="match status" value="1"/>
</dbReference>
<evidence type="ECO:0008006" key="3">
    <source>
        <dbReference type="Google" id="ProtNLM"/>
    </source>
</evidence>
<dbReference type="Proteomes" id="UP000321534">
    <property type="component" value="Unassembled WGS sequence"/>
</dbReference>
<protein>
    <recommendedName>
        <fullName evidence="3">Lipoprotein</fullName>
    </recommendedName>
</protein>
<organism evidence="1 2">
    <name type="scientific">Terrabacter aerolatus</name>
    <dbReference type="NCBI Taxonomy" id="422442"/>
    <lineage>
        <taxon>Bacteria</taxon>
        <taxon>Bacillati</taxon>
        <taxon>Actinomycetota</taxon>
        <taxon>Actinomycetes</taxon>
        <taxon>Micrococcales</taxon>
        <taxon>Intrasporangiaceae</taxon>
        <taxon>Terrabacter</taxon>
    </lineage>
</organism>
<dbReference type="RefSeq" id="WP_147065420.1">
    <property type="nucleotide sequence ID" value="NZ_BAAARO010000026.1"/>
</dbReference>
<proteinExistence type="predicted"/>
<name>A0A512D0C2_9MICO</name>
<dbReference type="OrthoDB" id="4843495at2"/>
<gene>
    <name evidence="1" type="ORF">TAE01_17150</name>
</gene>
<comment type="caution">
    <text evidence="1">The sequence shown here is derived from an EMBL/GenBank/DDBJ whole genome shotgun (WGS) entry which is preliminary data.</text>
</comment>
<sequence length="173" mass="17363">MKRRFLAPAPARRPSTRRVTTVLAGVALALATTGCQVNSPVQTDVAYLPADGVPADVGQLALRDLALIGDGTGTVVVSGSAVNLGDQDMTVQIAAQADPNATAAPTGSEVQLGPREQVNLSTKGLQLSGVKTKPGGLVPVTVTSSTGGTTVVKVPVLAATDYYSTVTPAPTGS</sequence>
<evidence type="ECO:0000313" key="2">
    <source>
        <dbReference type="Proteomes" id="UP000321534"/>
    </source>
</evidence>
<dbReference type="AlphaFoldDB" id="A0A512D0C2"/>
<dbReference type="EMBL" id="BJYX01000007">
    <property type="protein sequence ID" value="GEO29905.1"/>
    <property type="molecule type" value="Genomic_DNA"/>
</dbReference>